<comment type="caution">
    <text evidence="1">The sequence shown here is derived from an EMBL/GenBank/DDBJ whole genome shotgun (WGS) entry which is preliminary data.</text>
</comment>
<accession>A0A482TN40</accession>
<keyword evidence="2" id="KW-1185">Reference proteome</keyword>
<organism evidence="1 2">
    <name type="scientific">Flavobacterium petrolei</name>
    <dbReference type="NCBI Taxonomy" id="2259594"/>
    <lineage>
        <taxon>Bacteria</taxon>
        <taxon>Pseudomonadati</taxon>
        <taxon>Bacteroidota</taxon>
        <taxon>Flavobacteriia</taxon>
        <taxon>Flavobacteriales</taxon>
        <taxon>Flavobacteriaceae</taxon>
        <taxon>Flavobacterium</taxon>
    </lineage>
</organism>
<evidence type="ECO:0000313" key="2">
    <source>
        <dbReference type="Proteomes" id="UP000253235"/>
    </source>
</evidence>
<evidence type="ECO:0000313" key="1">
    <source>
        <dbReference type="EMBL" id="RYJ53551.1"/>
    </source>
</evidence>
<dbReference type="AlphaFoldDB" id="A0A482TN40"/>
<proteinExistence type="predicted"/>
<gene>
    <name evidence="1" type="ORF">DR871_005735</name>
</gene>
<sequence>MKKFLSITSTLFFFTFNLSIAQKKNLDSLIQNINNKDAYIVLVKTMSPRIHGDLANSIVAIGKKATPELIKVLDNKNKGVIAHFILSEIWKDNWKEEICCNVTNIDNEEIIIINGLEVHIKDNILFSTIESLNKNMENWKKFWHA</sequence>
<dbReference type="RefSeq" id="WP_113664455.1">
    <property type="nucleotide sequence ID" value="NZ_QNVY02000001.1"/>
</dbReference>
<name>A0A482TN40_9FLAO</name>
<dbReference type="EMBL" id="QNVY02000001">
    <property type="protein sequence ID" value="RYJ53551.1"/>
    <property type="molecule type" value="Genomic_DNA"/>
</dbReference>
<dbReference type="OrthoDB" id="9921432at2"/>
<dbReference type="Proteomes" id="UP000253235">
    <property type="component" value="Unassembled WGS sequence"/>
</dbReference>
<reference evidence="1 2" key="1">
    <citation type="submission" date="2019-01" db="EMBL/GenBank/DDBJ databases">
        <title>Flavobacterium sp. nov. isolated from arctic soil.</title>
        <authorList>
            <person name="Kim D.-U."/>
        </authorList>
    </citation>
    <scope>NUCLEOTIDE SEQUENCE [LARGE SCALE GENOMIC DNA]</scope>
    <source>
        <strain evidence="1 2">Kopri-42</strain>
    </source>
</reference>
<protein>
    <submittedName>
        <fullName evidence="1">Uncharacterized protein</fullName>
    </submittedName>
</protein>